<evidence type="ECO:0000256" key="1">
    <source>
        <dbReference type="SAM" id="Phobius"/>
    </source>
</evidence>
<dbReference type="InterPro" id="IPR041916">
    <property type="entry name" value="Anti_sigma_zinc_sf"/>
</dbReference>
<keyword evidence="1" id="KW-0472">Membrane</keyword>
<name>A0A0S7YH51_UNCT6</name>
<proteinExistence type="predicted"/>
<evidence type="ECO:0000313" key="4">
    <source>
        <dbReference type="Proteomes" id="UP000051012"/>
    </source>
</evidence>
<sequence>MKCDLSIELLSGYLDGELDDEQRVFVEKHLKQCRRCRNAFKEFALLDEQIRKQKFEEPSREFIFGVNRRIIDKVKKKKPFFIFRYTPVFAPAAVAILLFVVLINISKHERMIGIDDRVVYAEITPRQKLELQIPESKIVDVKEAEKKIVAKTETRAGTSEITPASEEVAKIATYEGADELYTLDDGGELQVPKDQITRAIIDSTGRVLKVATGNSIIPERDTVMENRLQGQRLTAPTIAGKKTQMYVDLTPVQKANH</sequence>
<dbReference type="AlphaFoldDB" id="A0A0S7YH51"/>
<reference evidence="3 4" key="1">
    <citation type="journal article" date="2015" name="Microbiome">
        <title>Genomic resolution of linkages in carbon, nitrogen, and sulfur cycling among widespread estuary sediment bacteria.</title>
        <authorList>
            <person name="Baker B.J."/>
            <person name="Lazar C.S."/>
            <person name="Teske A.P."/>
            <person name="Dick G.J."/>
        </authorList>
    </citation>
    <scope>NUCLEOTIDE SEQUENCE [LARGE SCALE GENOMIC DNA]</scope>
    <source>
        <strain evidence="3">DG_78</strain>
    </source>
</reference>
<keyword evidence="1" id="KW-1133">Transmembrane helix</keyword>
<feature type="domain" description="Putative zinc-finger" evidence="2">
    <location>
        <begin position="3"/>
        <end position="37"/>
    </location>
</feature>
<organism evidence="3 4">
    <name type="scientific">candidate division TA06 bacterium DG_78</name>
    <dbReference type="NCBI Taxonomy" id="1703772"/>
    <lineage>
        <taxon>Bacteria</taxon>
        <taxon>Bacteria division TA06</taxon>
    </lineage>
</organism>
<evidence type="ECO:0000259" key="2">
    <source>
        <dbReference type="Pfam" id="PF13490"/>
    </source>
</evidence>
<dbReference type="Proteomes" id="UP000051012">
    <property type="component" value="Unassembled WGS sequence"/>
</dbReference>
<dbReference type="Pfam" id="PF13490">
    <property type="entry name" value="zf-HC2"/>
    <property type="match status" value="1"/>
</dbReference>
<feature type="transmembrane region" description="Helical" evidence="1">
    <location>
        <begin position="82"/>
        <end position="103"/>
    </location>
</feature>
<gene>
    <name evidence="3" type="ORF">AMJ52_01975</name>
</gene>
<accession>A0A0S7YH51</accession>
<dbReference type="EMBL" id="LJNI01000016">
    <property type="protein sequence ID" value="KPJ74078.1"/>
    <property type="molecule type" value="Genomic_DNA"/>
</dbReference>
<comment type="caution">
    <text evidence="3">The sequence shown here is derived from an EMBL/GenBank/DDBJ whole genome shotgun (WGS) entry which is preliminary data.</text>
</comment>
<evidence type="ECO:0000313" key="3">
    <source>
        <dbReference type="EMBL" id="KPJ74078.1"/>
    </source>
</evidence>
<dbReference type="InterPro" id="IPR027383">
    <property type="entry name" value="Znf_put"/>
</dbReference>
<protein>
    <recommendedName>
        <fullName evidence="2">Putative zinc-finger domain-containing protein</fullName>
    </recommendedName>
</protein>
<dbReference type="Gene3D" id="1.10.10.1320">
    <property type="entry name" value="Anti-sigma factor, zinc-finger domain"/>
    <property type="match status" value="1"/>
</dbReference>
<keyword evidence="1" id="KW-0812">Transmembrane</keyword>